<feature type="non-terminal residue" evidence="1">
    <location>
        <position position="1"/>
    </location>
</feature>
<dbReference type="EMBL" id="BARS01052224">
    <property type="protein sequence ID" value="GAG52267.1"/>
    <property type="molecule type" value="Genomic_DNA"/>
</dbReference>
<name>X0Z0U8_9ZZZZ</name>
<evidence type="ECO:0000313" key="1">
    <source>
        <dbReference type="EMBL" id="GAG52267.1"/>
    </source>
</evidence>
<gene>
    <name evidence="1" type="ORF">S01H1_77674</name>
</gene>
<comment type="caution">
    <text evidence="1">The sequence shown here is derived from an EMBL/GenBank/DDBJ whole genome shotgun (WGS) entry which is preliminary data.</text>
</comment>
<reference evidence="1" key="1">
    <citation type="journal article" date="2014" name="Front. Microbiol.">
        <title>High frequency of phylogenetically diverse reductive dehalogenase-homologous genes in deep subseafloor sedimentary metagenomes.</title>
        <authorList>
            <person name="Kawai M."/>
            <person name="Futagami T."/>
            <person name="Toyoda A."/>
            <person name="Takaki Y."/>
            <person name="Nishi S."/>
            <person name="Hori S."/>
            <person name="Arai W."/>
            <person name="Tsubouchi T."/>
            <person name="Morono Y."/>
            <person name="Uchiyama I."/>
            <person name="Ito T."/>
            <person name="Fujiyama A."/>
            <person name="Inagaki F."/>
            <person name="Takami H."/>
        </authorList>
    </citation>
    <scope>NUCLEOTIDE SEQUENCE</scope>
    <source>
        <strain evidence="1">Expedition CK06-06</strain>
    </source>
</reference>
<accession>X0Z0U8</accession>
<organism evidence="1">
    <name type="scientific">marine sediment metagenome</name>
    <dbReference type="NCBI Taxonomy" id="412755"/>
    <lineage>
        <taxon>unclassified sequences</taxon>
        <taxon>metagenomes</taxon>
        <taxon>ecological metagenomes</taxon>
    </lineage>
</organism>
<sequence length="226" mass="25465">CSYEEDEEGNRKALEIFYPQICQLTIPDLEKTDKEDELFDACWELKIIYDAVPHQINTLQKIIELTQDPEKGCNLDRCNPQCVDATCYAEDFDCSGGCPRCNCPGDDCSVASADCDCQDCPACECQPECVGHCSKHQTSYSGESLPCKSDIIDFYSNNGAFRVCPDLHAGNNLVNKYYLRIEEAEKKIQEGLCDCKKKNAGKVQKRAEEIKEKSELLKDLSKELEE</sequence>
<dbReference type="AlphaFoldDB" id="X0Z0U8"/>
<protein>
    <submittedName>
        <fullName evidence="1">Uncharacterized protein</fullName>
    </submittedName>
</protein>
<proteinExistence type="predicted"/>